<feature type="compositionally biased region" description="Basic and acidic residues" evidence="1">
    <location>
        <begin position="722"/>
        <end position="757"/>
    </location>
</feature>
<evidence type="ECO:0000259" key="3">
    <source>
        <dbReference type="Pfam" id="PF24181"/>
    </source>
</evidence>
<comment type="caution">
    <text evidence="4">The sequence shown here is derived from an EMBL/GenBank/DDBJ whole genome shotgun (WGS) entry which is preliminary data.</text>
</comment>
<dbReference type="PANTHER" id="PTHR18460">
    <property type="entry name" value="TEL2 INTERACTING PROTEIN 1 TTI1 FAMILY MEMBER"/>
    <property type="match status" value="1"/>
</dbReference>
<feature type="region of interest" description="Disordered" evidence="1">
    <location>
        <begin position="720"/>
        <end position="781"/>
    </location>
</feature>
<dbReference type="InterPro" id="IPR057566">
    <property type="entry name" value="TPR_TTI1_N"/>
</dbReference>
<reference evidence="4" key="1">
    <citation type="journal article" date="2020" name="Stud. Mycol.">
        <title>101 Dothideomycetes genomes: a test case for predicting lifestyles and emergence of pathogens.</title>
        <authorList>
            <person name="Haridas S."/>
            <person name="Albert R."/>
            <person name="Binder M."/>
            <person name="Bloem J."/>
            <person name="Labutti K."/>
            <person name="Salamov A."/>
            <person name="Andreopoulos B."/>
            <person name="Baker S."/>
            <person name="Barry K."/>
            <person name="Bills G."/>
            <person name="Bluhm B."/>
            <person name="Cannon C."/>
            <person name="Castanera R."/>
            <person name="Culley D."/>
            <person name="Daum C."/>
            <person name="Ezra D."/>
            <person name="Gonzalez J."/>
            <person name="Henrissat B."/>
            <person name="Kuo A."/>
            <person name="Liang C."/>
            <person name="Lipzen A."/>
            <person name="Lutzoni F."/>
            <person name="Magnuson J."/>
            <person name="Mondo S."/>
            <person name="Nolan M."/>
            <person name="Ohm R."/>
            <person name="Pangilinan J."/>
            <person name="Park H.-J."/>
            <person name="Ramirez L."/>
            <person name="Alfaro M."/>
            <person name="Sun H."/>
            <person name="Tritt A."/>
            <person name="Yoshinaga Y."/>
            <person name="Zwiers L.-H."/>
            <person name="Turgeon B."/>
            <person name="Goodwin S."/>
            <person name="Spatafora J."/>
            <person name="Crous P."/>
            <person name="Grigoriev I."/>
        </authorList>
    </citation>
    <scope>NUCLEOTIDE SEQUENCE</scope>
    <source>
        <strain evidence="4">CBS 133067</strain>
    </source>
</reference>
<dbReference type="Proteomes" id="UP000799772">
    <property type="component" value="Unassembled WGS sequence"/>
</dbReference>
<dbReference type="InterPro" id="IPR057567">
    <property type="entry name" value="TPR_TTI1_C"/>
</dbReference>
<dbReference type="Pfam" id="PF24173">
    <property type="entry name" value="TPR_TTI1_N"/>
    <property type="match status" value="1"/>
</dbReference>
<gene>
    <name evidence="4" type="ORF">NA57DRAFT_36615</name>
</gene>
<keyword evidence="5" id="KW-1185">Reference proteome</keyword>
<evidence type="ECO:0000259" key="2">
    <source>
        <dbReference type="Pfam" id="PF24173"/>
    </source>
</evidence>
<dbReference type="SUPFAM" id="SSF48371">
    <property type="entry name" value="ARM repeat"/>
    <property type="match status" value="1"/>
</dbReference>
<proteinExistence type="predicted"/>
<evidence type="ECO:0000313" key="5">
    <source>
        <dbReference type="Proteomes" id="UP000799772"/>
    </source>
</evidence>
<dbReference type="EMBL" id="ML978124">
    <property type="protein sequence ID" value="KAF2100776.1"/>
    <property type="molecule type" value="Genomic_DNA"/>
</dbReference>
<dbReference type="Pfam" id="PF21547">
    <property type="entry name" value="TTI1"/>
    <property type="match status" value="1"/>
</dbReference>
<dbReference type="InterPro" id="IPR011989">
    <property type="entry name" value="ARM-like"/>
</dbReference>
<feature type="domain" description="TTI1 N-terminal TPR" evidence="2">
    <location>
        <begin position="9"/>
        <end position="308"/>
    </location>
</feature>
<feature type="domain" description="TTI1 C-terminal TPR" evidence="3">
    <location>
        <begin position="720"/>
        <end position="979"/>
    </location>
</feature>
<dbReference type="InterPro" id="IPR016441">
    <property type="entry name" value="Tti1"/>
</dbReference>
<dbReference type="OrthoDB" id="49511at2759"/>
<accession>A0A9P4IFF6</accession>
<dbReference type="AlphaFoldDB" id="A0A9P4IFF6"/>
<protein>
    <submittedName>
        <fullName evidence="4">ARM repeat-containing protein</fullName>
    </submittedName>
</protein>
<dbReference type="InterPro" id="IPR016024">
    <property type="entry name" value="ARM-type_fold"/>
</dbReference>
<feature type="non-terminal residue" evidence="4">
    <location>
        <position position="1"/>
    </location>
</feature>
<dbReference type="PANTHER" id="PTHR18460:SF3">
    <property type="entry name" value="TELO2-INTERACTING PROTEIN 1 HOMOLOG"/>
    <property type="match status" value="1"/>
</dbReference>
<sequence>EVGNAQADLLQTLKAIRRSNDAALNDKLADYVFFPLSHVLRQHQKLPGRVLESCLECVSILLKTAWSSHIEPKLGVQLLILLTILVDPDAKEDVKAKRTEEFQTVVFDCFADILRSLSQTKDGRAALLSTSNVPYLGKAVFELLDGLSNGPSQVIQLAALSAVQAFIDAVDDREALSTSFLPGIVSAFQKILIPSTSSPRSYRILVGCLDSLTSLLVRVLGDEVTQDLAAASKDTEPEGRPNGKLDTPWLTATASQIRMVLATVVKLRSHTRVEVREGLLRLCVSLISHCRKSLGESMPFLIETAITLESTKDASGSSTELETLLRMDSGLADLLQTTLYNWVVSLPRFMQSPDESKKQNLIEQIATAFKLLSDLGLDTSMVDRTLASHLRDSVVSTLQTLKSEKVQESTAIATTPHLVDSLLPQSRVTEFNALTLGPRASEATTKTLTDFIGQLSGYDSSLPIAKQLVASIYQNDGVPQLASFWTSLQFVRSGLTQRSDTKDFLSIQSSAQELLENLLEELYSFSLELVEPSVFEREHDWRMQALGLETISLKARHLKEDFQNELVEALYPIVHLVGSENAALRQHAMTCLNVVASACGYADAKELIISNVDYLVNAVALKLNTFDISPQAPQVLLMMVKLSGPRLLPYLDDLVESMFAALDSYHGYPKLVETLFGVLLAIAQEGANTEQLAITMTDEQLQSPLRMTVESLAENLRSLKRKREEHESEDLAIRESTSHHPEQPWNKATEDNEKEDGSPEPETEDEQANDDTADVENANPPAPRTYSILLKISELTQHYLTSSSPSLRTSLLAMLHTTFPALAKHENSFLPLINTLWPVVVARLDDQETYIVANATETIACMCIYAGNFMRSRITGLWDELKKLARMRAELSGRRKANKTLPKVSRPEDTSVKAPSLAIASQRQVVQHRETTTYVEAPTRMLRESIINLFIAILDHVEVDDDIFDDMLDILTPFLMARVDVKEALGRRNEDAVWLKLLRLQPERAVAIEQSKDADERGGAWGFALVE</sequence>
<name>A0A9P4IFF6_9PEZI</name>
<dbReference type="InterPro" id="IPR049362">
    <property type="entry name" value="TTI1_rpt"/>
</dbReference>
<organism evidence="4 5">
    <name type="scientific">Rhizodiscina lignyota</name>
    <dbReference type="NCBI Taxonomy" id="1504668"/>
    <lineage>
        <taxon>Eukaryota</taxon>
        <taxon>Fungi</taxon>
        <taxon>Dikarya</taxon>
        <taxon>Ascomycota</taxon>
        <taxon>Pezizomycotina</taxon>
        <taxon>Dothideomycetes</taxon>
        <taxon>Pleosporomycetidae</taxon>
        <taxon>Aulographales</taxon>
        <taxon>Rhizodiscinaceae</taxon>
        <taxon>Rhizodiscina</taxon>
    </lineage>
</organism>
<dbReference type="PIRSF" id="PIRSF005250">
    <property type="entry name" value="UCP005250"/>
    <property type="match status" value="1"/>
</dbReference>
<dbReference type="InterPro" id="IPR052587">
    <property type="entry name" value="TELO2-interacting_protein_1"/>
</dbReference>
<dbReference type="GO" id="GO:0005737">
    <property type="term" value="C:cytoplasm"/>
    <property type="evidence" value="ECO:0007669"/>
    <property type="project" value="TreeGrafter"/>
</dbReference>
<evidence type="ECO:0000256" key="1">
    <source>
        <dbReference type="SAM" id="MobiDB-lite"/>
    </source>
</evidence>
<dbReference type="Gene3D" id="1.25.10.10">
    <property type="entry name" value="Leucine-rich Repeat Variant"/>
    <property type="match status" value="2"/>
</dbReference>
<feature type="compositionally biased region" description="Acidic residues" evidence="1">
    <location>
        <begin position="758"/>
        <end position="774"/>
    </location>
</feature>
<dbReference type="Pfam" id="PF24181">
    <property type="entry name" value="TPR_TTI1_C"/>
    <property type="match status" value="1"/>
</dbReference>
<evidence type="ECO:0000313" key="4">
    <source>
        <dbReference type="EMBL" id="KAF2100776.1"/>
    </source>
</evidence>